<evidence type="ECO:0000313" key="2">
    <source>
        <dbReference type="Proteomes" id="UP000198756"/>
    </source>
</evidence>
<dbReference type="EMBL" id="FMXE01000013">
    <property type="protein sequence ID" value="SDA75902.1"/>
    <property type="molecule type" value="Genomic_DNA"/>
</dbReference>
<dbReference type="Proteomes" id="UP000198756">
    <property type="component" value="Unassembled WGS sequence"/>
</dbReference>
<proteinExistence type="predicted"/>
<sequence length="45" mass="5501">MKVEVVWYRKYYEILFKNFFLTIYPKPDGMILKLLSFNAINPKDL</sequence>
<accession>A0A1G5XZX5</accession>
<gene>
    <name evidence="1" type="ORF">SAMN03080617_02119</name>
</gene>
<keyword evidence="2" id="KW-1185">Reference proteome</keyword>
<organism evidence="1 2">
    <name type="scientific">Algoriphagus alkaliphilus</name>
    <dbReference type="NCBI Taxonomy" id="279824"/>
    <lineage>
        <taxon>Bacteria</taxon>
        <taxon>Pseudomonadati</taxon>
        <taxon>Bacteroidota</taxon>
        <taxon>Cytophagia</taxon>
        <taxon>Cytophagales</taxon>
        <taxon>Cyclobacteriaceae</taxon>
        <taxon>Algoriphagus</taxon>
    </lineage>
</organism>
<reference evidence="2" key="1">
    <citation type="submission" date="2016-10" db="EMBL/GenBank/DDBJ databases">
        <authorList>
            <person name="Varghese N."/>
            <person name="Submissions S."/>
        </authorList>
    </citation>
    <scope>NUCLEOTIDE SEQUENCE [LARGE SCALE GENOMIC DNA]</scope>
    <source>
        <strain evidence="2">DSM 22703</strain>
    </source>
</reference>
<dbReference type="RefSeq" id="WP_175454213.1">
    <property type="nucleotide sequence ID" value="NZ_FMXE01000013.1"/>
</dbReference>
<protein>
    <submittedName>
        <fullName evidence="1">Uncharacterized protein</fullName>
    </submittedName>
</protein>
<evidence type="ECO:0000313" key="1">
    <source>
        <dbReference type="EMBL" id="SDA75902.1"/>
    </source>
</evidence>
<name>A0A1G5XZX5_9BACT</name>
<dbReference type="AlphaFoldDB" id="A0A1G5XZX5"/>